<keyword evidence="1" id="KW-1133">Transmembrane helix</keyword>
<comment type="caution">
    <text evidence="2">The sequence shown here is derived from an EMBL/GenBank/DDBJ whole genome shotgun (WGS) entry which is preliminary data.</text>
</comment>
<evidence type="ECO:0000256" key="1">
    <source>
        <dbReference type="SAM" id="Phobius"/>
    </source>
</evidence>
<keyword evidence="3" id="KW-1185">Reference proteome</keyword>
<accession>A0A0V0TXM0</accession>
<gene>
    <name evidence="2" type="ORF">T05_15219</name>
</gene>
<keyword evidence="1" id="KW-0472">Membrane</keyword>
<protein>
    <submittedName>
        <fullName evidence="2">Uncharacterized protein</fullName>
    </submittedName>
</protein>
<feature type="transmembrane region" description="Helical" evidence="1">
    <location>
        <begin position="47"/>
        <end position="70"/>
    </location>
</feature>
<name>A0A0V0TXM0_9BILA</name>
<evidence type="ECO:0000313" key="2">
    <source>
        <dbReference type="EMBL" id="KRX43769.1"/>
    </source>
</evidence>
<dbReference type="AlphaFoldDB" id="A0A0V0TXM0"/>
<evidence type="ECO:0000313" key="3">
    <source>
        <dbReference type="Proteomes" id="UP000055048"/>
    </source>
</evidence>
<keyword evidence="1" id="KW-0812">Transmembrane</keyword>
<sequence>MSTNAYALHDPLVVLFKFKLLTLDCRYVQTDSFLNFDWMLCFSSKRFLLILIGCTVRCANIWDLLLIYLLKYQLIS</sequence>
<reference evidence="2 3" key="1">
    <citation type="submission" date="2015-01" db="EMBL/GenBank/DDBJ databases">
        <title>Evolution of Trichinella species and genotypes.</title>
        <authorList>
            <person name="Korhonen P.K."/>
            <person name="Edoardo P."/>
            <person name="Giuseppe L.R."/>
            <person name="Gasser R.B."/>
        </authorList>
    </citation>
    <scope>NUCLEOTIDE SEQUENCE [LARGE SCALE GENOMIC DNA]</scope>
    <source>
        <strain evidence="2">ISS417</strain>
    </source>
</reference>
<proteinExistence type="predicted"/>
<organism evidence="2 3">
    <name type="scientific">Trichinella murrelli</name>
    <dbReference type="NCBI Taxonomy" id="144512"/>
    <lineage>
        <taxon>Eukaryota</taxon>
        <taxon>Metazoa</taxon>
        <taxon>Ecdysozoa</taxon>
        <taxon>Nematoda</taxon>
        <taxon>Enoplea</taxon>
        <taxon>Dorylaimia</taxon>
        <taxon>Trichinellida</taxon>
        <taxon>Trichinellidae</taxon>
        <taxon>Trichinella</taxon>
    </lineage>
</organism>
<dbReference type="EMBL" id="JYDJ01000111">
    <property type="protein sequence ID" value="KRX43769.1"/>
    <property type="molecule type" value="Genomic_DNA"/>
</dbReference>
<dbReference type="Proteomes" id="UP000055048">
    <property type="component" value="Unassembled WGS sequence"/>
</dbReference>